<evidence type="ECO:0000256" key="5">
    <source>
        <dbReference type="ARBA" id="ARBA00022679"/>
    </source>
</evidence>
<dbReference type="Gene3D" id="3.40.50.2000">
    <property type="entry name" value="Glycogen Phosphorylase B"/>
    <property type="match status" value="2"/>
</dbReference>
<evidence type="ECO:0000256" key="2">
    <source>
        <dbReference type="ARBA" id="ARBA00002764"/>
    </source>
</evidence>
<dbReference type="InterPro" id="IPR011835">
    <property type="entry name" value="GS/SS"/>
</dbReference>
<dbReference type="HAMAP" id="MF_00484">
    <property type="entry name" value="Glycogen_synth"/>
    <property type="match status" value="1"/>
</dbReference>
<dbReference type="AlphaFoldDB" id="A0A6N2V5V3"/>
<keyword evidence="6 7" id="KW-0320">Glycogen biosynthesis</keyword>
<dbReference type="InterPro" id="IPR001296">
    <property type="entry name" value="Glyco_trans_1"/>
</dbReference>
<name>A0A6N2V5V3_9FIRM</name>
<dbReference type="CDD" id="cd03791">
    <property type="entry name" value="GT5_Glycogen_synthase_DULL1-like"/>
    <property type="match status" value="1"/>
</dbReference>
<accession>A0A6N2V5V3</accession>
<dbReference type="NCBIfam" id="TIGR02095">
    <property type="entry name" value="glgA"/>
    <property type="match status" value="1"/>
</dbReference>
<dbReference type="SUPFAM" id="SSF53756">
    <property type="entry name" value="UDP-Glycosyltransferase/glycogen phosphorylase"/>
    <property type="match status" value="1"/>
</dbReference>
<comment type="caution">
    <text evidence="7">Lacks conserved residue(s) required for the propagation of feature annotation.</text>
</comment>
<organism evidence="10">
    <name type="scientific">uncultured Anaerotruncus sp</name>
    <dbReference type="NCBI Taxonomy" id="905011"/>
    <lineage>
        <taxon>Bacteria</taxon>
        <taxon>Bacillati</taxon>
        <taxon>Bacillota</taxon>
        <taxon>Clostridia</taxon>
        <taxon>Eubacteriales</taxon>
        <taxon>Oscillospiraceae</taxon>
        <taxon>Anaerotruncus</taxon>
        <taxon>environmental samples</taxon>
    </lineage>
</organism>
<dbReference type="GO" id="GO:0005978">
    <property type="term" value="P:glycogen biosynthetic process"/>
    <property type="evidence" value="ECO:0007669"/>
    <property type="project" value="UniProtKB-UniRule"/>
</dbReference>
<evidence type="ECO:0000256" key="3">
    <source>
        <dbReference type="ARBA" id="ARBA00010281"/>
    </source>
</evidence>
<dbReference type="PANTHER" id="PTHR45825">
    <property type="entry name" value="GRANULE-BOUND STARCH SYNTHASE 1, CHLOROPLASTIC/AMYLOPLASTIC"/>
    <property type="match status" value="1"/>
</dbReference>
<comment type="pathway">
    <text evidence="7">Glycan biosynthesis; glycogen biosynthesis.</text>
</comment>
<dbReference type="EC" id="2.4.1.21" evidence="7"/>
<feature type="domain" description="Glycosyl transferase family 1" evidence="8">
    <location>
        <begin position="290"/>
        <end position="445"/>
    </location>
</feature>
<evidence type="ECO:0000259" key="8">
    <source>
        <dbReference type="Pfam" id="PF00534"/>
    </source>
</evidence>
<keyword evidence="5 7" id="KW-0808">Transferase</keyword>
<comment type="similarity">
    <text evidence="3 7">Belongs to the glycosyltransferase 1 family. Bacterial/plant glycogen synthase subfamily.</text>
</comment>
<dbReference type="GO" id="GO:0009011">
    <property type="term" value="F:alpha-1,4-glucan glucosyltransferase (ADP-glucose donor) activity"/>
    <property type="evidence" value="ECO:0007669"/>
    <property type="project" value="UniProtKB-UniRule"/>
</dbReference>
<dbReference type="Pfam" id="PF00534">
    <property type="entry name" value="Glycos_transf_1"/>
    <property type="match status" value="1"/>
</dbReference>
<dbReference type="Pfam" id="PF08323">
    <property type="entry name" value="Glyco_transf_5"/>
    <property type="match status" value="1"/>
</dbReference>
<reference evidence="10" key="1">
    <citation type="submission" date="2019-11" db="EMBL/GenBank/DDBJ databases">
        <authorList>
            <person name="Feng L."/>
        </authorList>
    </citation>
    <scope>NUCLEOTIDE SEQUENCE</scope>
    <source>
        <strain evidence="10">AundefinedLFYP135</strain>
    </source>
</reference>
<gene>
    <name evidence="10" type="primary">glgA_2</name>
    <name evidence="7" type="synonym">glgA</name>
    <name evidence="10" type="ORF">AULFYP135_02235</name>
</gene>
<evidence type="ECO:0000256" key="6">
    <source>
        <dbReference type="ARBA" id="ARBA00023056"/>
    </source>
</evidence>
<evidence type="ECO:0000313" key="10">
    <source>
        <dbReference type="EMBL" id="VYT24362.1"/>
    </source>
</evidence>
<dbReference type="UniPathway" id="UPA00164"/>
<dbReference type="EMBL" id="CACRSL010000005">
    <property type="protein sequence ID" value="VYT24362.1"/>
    <property type="molecule type" value="Genomic_DNA"/>
</dbReference>
<keyword evidence="4 7" id="KW-0328">Glycosyltransferase</keyword>
<dbReference type="PANTHER" id="PTHR45825:SF11">
    <property type="entry name" value="ALPHA AMYLASE DOMAIN-CONTAINING PROTEIN"/>
    <property type="match status" value="1"/>
</dbReference>
<comment type="function">
    <text evidence="2 7">Synthesizes alpha-1,4-glucan chains using ADP-glucose.</text>
</comment>
<evidence type="ECO:0000256" key="4">
    <source>
        <dbReference type="ARBA" id="ARBA00022676"/>
    </source>
</evidence>
<feature type="domain" description="Starch synthase catalytic" evidence="9">
    <location>
        <begin position="2"/>
        <end position="235"/>
    </location>
</feature>
<evidence type="ECO:0000256" key="1">
    <source>
        <dbReference type="ARBA" id="ARBA00001478"/>
    </source>
</evidence>
<evidence type="ECO:0000259" key="9">
    <source>
        <dbReference type="Pfam" id="PF08323"/>
    </source>
</evidence>
<dbReference type="InterPro" id="IPR013534">
    <property type="entry name" value="Starch_synth_cat_dom"/>
</dbReference>
<sequence length="478" mass="54223">MKILYIASEARPFVATGGLADVAGSLPPALCRAGVDCRVVLPLYQQVGEGFRRKMRRIAEFQVPLAWRSQYCGVYECQLDGVTYYLLDNEYYFKRDSVYGDFDDGERFAFFSKAALEMLCHIDFTPDILHCNDWQSAMVILNRKLFYQGVEKLREVKTVFTIHNIQYQGQYGMGFAGDVLGVPRECQVLLEYDGCVNLMKSAIEQCDALTTVSPTYAHEIQDPWYAHGLDPLIRENNYKLTGILNGIDNRAYDPSADPDIPVHYGAEDAIAGKRACKEALQREMGLTVDPDRMLVGMVTRLVAHKGLDLVKRVLGDLVNQGVSVAILGSGDEEYQRFFGKMQQRYPGRVAFYCGFVPALSRRIYAGADVFLMPSQSEPCGLAQMQCLRYGTLPIVRETGGLKDSITDLGGGWGNGYTFQSYNAHHMMDAVLRAQRDYRDKKKWEELVQRAMKEDFSWDRSAKEYLRLYERLLERNLKG</sequence>
<comment type="catalytic activity">
    <reaction evidence="1 7">
        <text>[(1-&gt;4)-alpha-D-glucosyl](n) + ADP-alpha-D-glucose = [(1-&gt;4)-alpha-D-glucosyl](n+1) + ADP + H(+)</text>
        <dbReference type="Rhea" id="RHEA:18189"/>
        <dbReference type="Rhea" id="RHEA-COMP:9584"/>
        <dbReference type="Rhea" id="RHEA-COMP:9587"/>
        <dbReference type="ChEBI" id="CHEBI:15378"/>
        <dbReference type="ChEBI" id="CHEBI:15444"/>
        <dbReference type="ChEBI" id="CHEBI:57498"/>
        <dbReference type="ChEBI" id="CHEBI:456216"/>
        <dbReference type="EC" id="2.4.1.21"/>
    </reaction>
</comment>
<evidence type="ECO:0000256" key="7">
    <source>
        <dbReference type="HAMAP-Rule" id="MF_00484"/>
    </source>
</evidence>
<dbReference type="GO" id="GO:0004373">
    <property type="term" value="F:alpha-1,4-glucan glucosyltransferase (UDP-glucose donor) activity"/>
    <property type="evidence" value="ECO:0007669"/>
    <property type="project" value="InterPro"/>
</dbReference>
<proteinExistence type="inferred from homology"/>
<protein>
    <recommendedName>
        <fullName evidence="7">Glycogen synthase</fullName>
        <ecNumber evidence="7">2.4.1.21</ecNumber>
    </recommendedName>
    <alternativeName>
        <fullName evidence="7">Starch [bacterial glycogen] synthase</fullName>
    </alternativeName>
</protein>